<dbReference type="EMBL" id="BTSX01000001">
    <property type="protein sequence ID" value="GMS78392.1"/>
    <property type="molecule type" value="Genomic_DNA"/>
</dbReference>
<feature type="non-terminal residue" evidence="2">
    <location>
        <position position="1"/>
    </location>
</feature>
<gene>
    <name evidence="2" type="ORF">PENTCL1PPCAC_567</name>
</gene>
<keyword evidence="1" id="KW-0732">Signal</keyword>
<protein>
    <recommendedName>
        <fullName evidence="4">Sushi domain-containing protein</fullName>
    </recommendedName>
</protein>
<feature type="chain" id="PRO_5043439518" description="Sushi domain-containing protein" evidence="1">
    <location>
        <begin position="17"/>
        <end position="417"/>
    </location>
</feature>
<sequence length="417" mass="43983">IWIAALLIAFPSKLNAECDCDDVDKELAEERIFDEAYHGCRSCKIPVISLDACPKFGFECDIALPIQSNRLSVSRSQCQSMKCDGSVAQLASDGKIIRKAICNNSQWSVGGDSAEPVVCAKPCNDGVCKASHPQHTADFVPLQVTPASESTTGQTCAIAGCDPDHKLVVLHPADGTKDKELVASSVTCTGDGMWKYGADTYEFVMCNALPTLPCTELTGAWDATQCGATLTTTCSQKYACAAATTASRTAYTCAVGQPVIKGTGFIKLDSISCDTTKGEWVYTEGGLPLSQTSLIARVGAAPYQYSCVFPDGPASPTCPDLTWSTTAWDLPGCGNVMGRTCQAATTINTCAFTCPGGNVPVLKPDSVPAGKVFEAVTCTPSGWQFTFKDSVLPISTTIPLATLANVPQPWSWACTTP</sequence>
<evidence type="ECO:0000313" key="3">
    <source>
        <dbReference type="Proteomes" id="UP001432027"/>
    </source>
</evidence>
<accession>A0AAV5S8D2</accession>
<keyword evidence="3" id="KW-1185">Reference proteome</keyword>
<organism evidence="2 3">
    <name type="scientific">Pristionchus entomophagus</name>
    <dbReference type="NCBI Taxonomy" id="358040"/>
    <lineage>
        <taxon>Eukaryota</taxon>
        <taxon>Metazoa</taxon>
        <taxon>Ecdysozoa</taxon>
        <taxon>Nematoda</taxon>
        <taxon>Chromadorea</taxon>
        <taxon>Rhabditida</taxon>
        <taxon>Rhabditina</taxon>
        <taxon>Diplogasteromorpha</taxon>
        <taxon>Diplogasteroidea</taxon>
        <taxon>Neodiplogasteridae</taxon>
        <taxon>Pristionchus</taxon>
    </lineage>
</organism>
<dbReference type="AlphaFoldDB" id="A0AAV5S8D2"/>
<evidence type="ECO:0000256" key="1">
    <source>
        <dbReference type="SAM" id="SignalP"/>
    </source>
</evidence>
<feature type="signal peptide" evidence="1">
    <location>
        <begin position="1"/>
        <end position="16"/>
    </location>
</feature>
<reference evidence="2" key="1">
    <citation type="submission" date="2023-10" db="EMBL/GenBank/DDBJ databases">
        <title>Genome assembly of Pristionchus species.</title>
        <authorList>
            <person name="Yoshida K."/>
            <person name="Sommer R.J."/>
        </authorList>
    </citation>
    <scope>NUCLEOTIDE SEQUENCE</scope>
    <source>
        <strain evidence="2">RS0144</strain>
    </source>
</reference>
<dbReference type="Proteomes" id="UP001432027">
    <property type="component" value="Unassembled WGS sequence"/>
</dbReference>
<evidence type="ECO:0000313" key="2">
    <source>
        <dbReference type="EMBL" id="GMS78392.1"/>
    </source>
</evidence>
<proteinExistence type="predicted"/>
<comment type="caution">
    <text evidence="2">The sequence shown here is derived from an EMBL/GenBank/DDBJ whole genome shotgun (WGS) entry which is preliminary data.</text>
</comment>
<name>A0AAV5S8D2_9BILA</name>
<evidence type="ECO:0008006" key="4">
    <source>
        <dbReference type="Google" id="ProtNLM"/>
    </source>
</evidence>